<dbReference type="InterPro" id="IPR036390">
    <property type="entry name" value="WH_DNA-bd_sf"/>
</dbReference>
<evidence type="ECO:0000256" key="1">
    <source>
        <dbReference type="ARBA" id="ARBA00004496"/>
    </source>
</evidence>
<dbReference type="Pfam" id="PF01047">
    <property type="entry name" value="MarR"/>
    <property type="match status" value="1"/>
</dbReference>
<reference evidence="4" key="1">
    <citation type="journal article" date="2019" name="Int. J. Syst. Evol. Microbiol.">
        <title>The Global Catalogue of Microorganisms (GCM) 10K type strain sequencing project: providing services to taxonomists for standard genome sequencing and annotation.</title>
        <authorList>
            <consortium name="The Broad Institute Genomics Platform"/>
            <consortium name="The Broad Institute Genome Sequencing Center for Infectious Disease"/>
            <person name="Wu L."/>
            <person name="Ma J."/>
        </authorList>
    </citation>
    <scope>NUCLEOTIDE SEQUENCE [LARGE SCALE GENOMIC DNA]</scope>
    <source>
        <strain evidence="4">CGMCC 1.12750</strain>
    </source>
</reference>
<comment type="subcellular location">
    <subcellularLocation>
        <location evidence="1">Cytoplasm</location>
    </subcellularLocation>
</comment>
<organism evidence="3 4">
    <name type="scientific">Plastorhodobacter daqingensis</name>
    <dbReference type="NCBI Taxonomy" id="1387281"/>
    <lineage>
        <taxon>Bacteria</taxon>
        <taxon>Pseudomonadati</taxon>
        <taxon>Pseudomonadota</taxon>
        <taxon>Alphaproteobacteria</taxon>
        <taxon>Rhodobacterales</taxon>
        <taxon>Paracoccaceae</taxon>
        <taxon>Plastorhodobacter</taxon>
    </lineage>
</organism>
<protein>
    <submittedName>
        <fullName evidence="3">MarR family winged helix-turn-helix transcriptional regulator</fullName>
    </submittedName>
</protein>
<evidence type="ECO:0000313" key="4">
    <source>
        <dbReference type="Proteomes" id="UP001596516"/>
    </source>
</evidence>
<dbReference type="PROSITE" id="PS50995">
    <property type="entry name" value="HTH_MARR_2"/>
    <property type="match status" value="1"/>
</dbReference>
<dbReference type="InterPro" id="IPR039422">
    <property type="entry name" value="MarR/SlyA-like"/>
</dbReference>
<dbReference type="Gene3D" id="1.10.10.10">
    <property type="entry name" value="Winged helix-like DNA-binding domain superfamily/Winged helix DNA-binding domain"/>
    <property type="match status" value="1"/>
</dbReference>
<dbReference type="RefSeq" id="WP_377406712.1">
    <property type="nucleotide sequence ID" value="NZ_JBHTFQ010000014.1"/>
</dbReference>
<keyword evidence="4" id="KW-1185">Reference proteome</keyword>
<proteinExistence type="predicted"/>
<evidence type="ECO:0000313" key="3">
    <source>
        <dbReference type="EMBL" id="MFC7706169.1"/>
    </source>
</evidence>
<comment type="caution">
    <text evidence="3">The sequence shown here is derived from an EMBL/GenBank/DDBJ whole genome shotgun (WGS) entry which is preliminary data.</text>
</comment>
<dbReference type="InterPro" id="IPR000835">
    <property type="entry name" value="HTH_MarR-typ"/>
</dbReference>
<accession>A0ABW2URV1</accession>
<gene>
    <name evidence="3" type="ORF">ACFQXB_18465</name>
</gene>
<dbReference type="Proteomes" id="UP001596516">
    <property type="component" value="Unassembled WGS sequence"/>
</dbReference>
<dbReference type="PANTHER" id="PTHR33164">
    <property type="entry name" value="TRANSCRIPTIONAL REGULATOR, MARR FAMILY"/>
    <property type="match status" value="1"/>
</dbReference>
<dbReference type="PANTHER" id="PTHR33164:SF5">
    <property type="entry name" value="ORGANIC HYDROPEROXIDE RESISTANCE TRANSCRIPTIONAL REGULATOR"/>
    <property type="match status" value="1"/>
</dbReference>
<feature type="domain" description="HTH marR-type" evidence="2">
    <location>
        <begin position="1"/>
        <end position="145"/>
    </location>
</feature>
<dbReference type="EMBL" id="JBHTFQ010000014">
    <property type="protein sequence ID" value="MFC7706169.1"/>
    <property type="molecule type" value="Genomic_DNA"/>
</dbReference>
<dbReference type="InterPro" id="IPR036388">
    <property type="entry name" value="WH-like_DNA-bd_sf"/>
</dbReference>
<evidence type="ECO:0000259" key="2">
    <source>
        <dbReference type="PROSITE" id="PS50995"/>
    </source>
</evidence>
<name>A0ABW2URV1_9RHOB</name>
<dbReference type="SMART" id="SM00347">
    <property type="entry name" value="HTH_MARR"/>
    <property type="match status" value="1"/>
</dbReference>
<sequence length="156" mass="17297">MKNTFSLDDMACFQAYRLHHAFGRYYQVVFAGTGLTYAKYVVLKALGEHGEMSLSDLSARLGVEPNTLSPLVKKMANYGVVERLRDPEDERRIVLRLASRGVTALREADAIIASGFRSLDLGEEEVAETIRRISSLRSAVERAANNDENVDLGKSS</sequence>
<dbReference type="SUPFAM" id="SSF46785">
    <property type="entry name" value="Winged helix' DNA-binding domain"/>
    <property type="match status" value="1"/>
</dbReference>